<protein>
    <recommendedName>
        <fullName evidence="5">2Fe-2S ferredoxin-type domain-containing protein</fullName>
    </recommendedName>
</protein>
<dbReference type="InterPro" id="IPR017900">
    <property type="entry name" value="4Fe4S_Fe_S_CS"/>
</dbReference>
<proteinExistence type="predicted"/>
<dbReference type="SUPFAM" id="SSF54292">
    <property type="entry name" value="2Fe-2S ferredoxin-like"/>
    <property type="match status" value="1"/>
</dbReference>
<dbReference type="InterPro" id="IPR042204">
    <property type="entry name" value="2Fe-2S-bd_N"/>
</dbReference>
<dbReference type="SUPFAM" id="SSF54862">
    <property type="entry name" value="4Fe-4S ferredoxins"/>
    <property type="match status" value="1"/>
</dbReference>
<evidence type="ECO:0000313" key="4">
    <source>
        <dbReference type="EMBL" id="SVA82011.1"/>
    </source>
</evidence>
<feature type="domain" description="4Fe-4S ferredoxin-type" evidence="3">
    <location>
        <begin position="97"/>
        <end position="126"/>
    </location>
</feature>
<dbReference type="AlphaFoldDB" id="A0A381YZC8"/>
<dbReference type="Pfam" id="PF13187">
    <property type="entry name" value="Fer4_9"/>
    <property type="match status" value="1"/>
</dbReference>
<evidence type="ECO:0000259" key="3">
    <source>
        <dbReference type="PROSITE" id="PS51379"/>
    </source>
</evidence>
<reference evidence="4" key="1">
    <citation type="submission" date="2018-05" db="EMBL/GenBank/DDBJ databases">
        <authorList>
            <person name="Lanie J.A."/>
            <person name="Ng W.-L."/>
            <person name="Kazmierczak K.M."/>
            <person name="Andrzejewski T.M."/>
            <person name="Davidsen T.M."/>
            <person name="Wayne K.J."/>
            <person name="Tettelin H."/>
            <person name="Glass J.I."/>
            <person name="Rusch D."/>
            <person name="Podicherti R."/>
            <person name="Tsui H.-C.T."/>
            <person name="Winkler M.E."/>
        </authorList>
    </citation>
    <scope>NUCLEOTIDE SEQUENCE</scope>
</reference>
<dbReference type="PROSITE" id="PS51085">
    <property type="entry name" value="2FE2S_FER_2"/>
    <property type="match status" value="1"/>
</dbReference>
<dbReference type="PROSITE" id="PS00197">
    <property type="entry name" value="2FE2S_FER_1"/>
    <property type="match status" value="1"/>
</dbReference>
<dbReference type="Pfam" id="PF13510">
    <property type="entry name" value="Fer2_4"/>
    <property type="match status" value="1"/>
</dbReference>
<dbReference type="Gene3D" id="3.30.70.20">
    <property type="match status" value="1"/>
</dbReference>
<evidence type="ECO:0000256" key="1">
    <source>
        <dbReference type="ARBA" id="ARBA00023002"/>
    </source>
</evidence>
<evidence type="ECO:0000259" key="2">
    <source>
        <dbReference type="PROSITE" id="PS51085"/>
    </source>
</evidence>
<gene>
    <name evidence="4" type="ORF">METZ01_LOCUS134865</name>
</gene>
<dbReference type="InterPro" id="IPR006058">
    <property type="entry name" value="2Fe2S_fd_BS"/>
</dbReference>
<dbReference type="InterPro" id="IPR017896">
    <property type="entry name" value="4Fe4S_Fe-S-bd"/>
</dbReference>
<dbReference type="InterPro" id="IPR001041">
    <property type="entry name" value="2Fe-2S_ferredoxin-type"/>
</dbReference>
<accession>A0A381YZC8</accession>
<dbReference type="InterPro" id="IPR036010">
    <property type="entry name" value="2Fe-2S_ferredoxin-like_sf"/>
</dbReference>
<dbReference type="PROSITE" id="PS00198">
    <property type="entry name" value="4FE4S_FER_1"/>
    <property type="match status" value="1"/>
</dbReference>
<dbReference type="PROSITE" id="PS51379">
    <property type="entry name" value="4FE4S_FER_2"/>
    <property type="match status" value="1"/>
</dbReference>
<feature type="domain" description="2Fe-2S ferredoxin-type" evidence="2">
    <location>
        <begin position="2"/>
        <end position="80"/>
    </location>
</feature>
<dbReference type="GO" id="GO:0016491">
    <property type="term" value="F:oxidoreductase activity"/>
    <property type="evidence" value="ECO:0007669"/>
    <property type="project" value="UniProtKB-KW"/>
</dbReference>
<name>A0A381YZC8_9ZZZZ</name>
<dbReference type="Gene3D" id="3.10.20.440">
    <property type="entry name" value="2Fe-2S iron-sulphur cluster binding domain, sarcosine oxidase, alpha subunit, N-terminal domain"/>
    <property type="match status" value="1"/>
</dbReference>
<dbReference type="CDD" id="cd00207">
    <property type="entry name" value="fer2"/>
    <property type="match status" value="1"/>
</dbReference>
<evidence type="ECO:0008006" key="5">
    <source>
        <dbReference type="Google" id="ProtNLM"/>
    </source>
</evidence>
<dbReference type="GO" id="GO:0051537">
    <property type="term" value="F:2 iron, 2 sulfur cluster binding"/>
    <property type="evidence" value="ECO:0007669"/>
    <property type="project" value="InterPro"/>
</dbReference>
<sequence>MKKIEIKISGKPISAYPGETIVHALWAAGMAESVQTGCAGGVCGACTVTLRYADGRPGGTELACMKPVEEGMEIFPCPVEPDKAVEPIANVDSLTLQSVFPTVNRCTKCGSCTTACPMSIPVMDSVMRMQEGSFDKVAEDFTTCIHCGLCRFVCEDKVKPHSMGLWIRRSLGKSQVELKIDVENSDRVEKEWQYLLVEGKQERMQRAKIFRESGGLPE</sequence>
<organism evidence="4">
    <name type="scientific">marine metagenome</name>
    <dbReference type="NCBI Taxonomy" id="408172"/>
    <lineage>
        <taxon>unclassified sequences</taxon>
        <taxon>metagenomes</taxon>
        <taxon>ecological metagenomes</taxon>
    </lineage>
</organism>
<dbReference type="EMBL" id="UINC01019376">
    <property type="protein sequence ID" value="SVA82011.1"/>
    <property type="molecule type" value="Genomic_DNA"/>
</dbReference>
<keyword evidence="1" id="KW-0560">Oxidoreductase</keyword>